<sequence>MEEIPPEPSGEWQVCFGMPESFRAAQNTTCYVRLNMNFPSSN</sequence>
<protein>
    <submittedName>
        <fullName evidence="1">Uncharacterized protein</fullName>
    </submittedName>
</protein>
<name>A0A078QNF2_PHOVU</name>
<dbReference type="EMBL" id="JNHI01000119">
    <property type="protein sequence ID" value="KDS23217.1"/>
    <property type="molecule type" value="Genomic_DNA"/>
</dbReference>
<organism evidence="1 2">
    <name type="scientific">Phocaeicola vulgatus str. 3775 SL</name>
    <name type="common">B</name>
    <name type="synonym">iv</name>
    <dbReference type="NCBI Taxonomy" id="1339350"/>
    <lineage>
        <taxon>Bacteria</taxon>
        <taxon>Pseudomonadati</taxon>
        <taxon>Bacteroidota</taxon>
        <taxon>Bacteroidia</taxon>
        <taxon>Bacteroidales</taxon>
        <taxon>Bacteroidaceae</taxon>
        <taxon>Phocaeicola</taxon>
    </lineage>
</organism>
<dbReference type="Proteomes" id="UP000028134">
    <property type="component" value="Unassembled WGS sequence"/>
</dbReference>
<reference evidence="1 2" key="1">
    <citation type="submission" date="2014-04" db="EMBL/GenBank/DDBJ databases">
        <authorList>
            <person name="Sears C."/>
            <person name="Carroll K."/>
            <person name="Sack B.R."/>
            <person name="Qadri F."/>
            <person name="Myers L.L."/>
            <person name="Chung G.-T."/>
            <person name="Escheverria P."/>
            <person name="Fraser C.M."/>
            <person name="Sadzewicz L."/>
            <person name="Shefchek K.A."/>
            <person name="Tallon L."/>
            <person name="Das S.P."/>
            <person name="Daugherty S."/>
            <person name="Mongodin E.F."/>
        </authorList>
    </citation>
    <scope>NUCLEOTIDE SEQUENCE [LARGE SCALE GENOMIC DNA]</scope>
    <source>
        <strain evidence="2">3775 SL(B) 10 (iv)</strain>
    </source>
</reference>
<evidence type="ECO:0000313" key="2">
    <source>
        <dbReference type="Proteomes" id="UP000028134"/>
    </source>
</evidence>
<gene>
    <name evidence="1" type="ORF">M097_4969</name>
</gene>
<dbReference type="PATRIC" id="fig|1339350.3.peg.4692"/>
<comment type="caution">
    <text evidence="1">The sequence shown here is derived from an EMBL/GenBank/DDBJ whole genome shotgun (WGS) entry which is preliminary data.</text>
</comment>
<dbReference type="AlphaFoldDB" id="A0A078QNF2"/>
<evidence type="ECO:0000313" key="1">
    <source>
        <dbReference type="EMBL" id="KDS23217.1"/>
    </source>
</evidence>
<proteinExistence type="predicted"/>
<accession>A0A078QNF2</accession>